<evidence type="ECO:0000313" key="2">
    <source>
        <dbReference type="Proteomes" id="UP000887458"/>
    </source>
</evidence>
<reference evidence="1 2" key="2">
    <citation type="journal article" date="2022" name="Mol. Biol. Evol.">
        <title>Comparative Genomics Reveals Insights into the Divergent Evolution of Astigmatic Mites and Household Pest Adaptations.</title>
        <authorList>
            <person name="Xiong Q."/>
            <person name="Wan A.T."/>
            <person name="Liu X."/>
            <person name="Fung C.S."/>
            <person name="Xiao X."/>
            <person name="Malainual N."/>
            <person name="Hou J."/>
            <person name="Wang L."/>
            <person name="Wang M."/>
            <person name="Yang K.Y."/>
            <person name="Cui Y."/>
            <person name="Leung E.L."/>
            <person name="Nong W."/>
            <person name="Shin S.K."/>
            <person name="Au S.W."/>
            <person name="Jeong K.Y."/>
            <person name="Chew F.T."/>
            <person name="Hui J.H."/>
            <person name="Leung T.F."/>
            <person name="Tungtrongchitr A."/>
            <person name="Zhong N."/>
            <person name="Liu Z."/>
            <person name="Tsui S.K."/>
        </authorList>
    </citation>
    <scope>NUCLEOTIDE SEQUENCE [LARGE SCALE GENOMIC DNA]</scope>
    <source>
        <strain evidence="1">Derp</strain>
    </source>
</reference>
<protein>
    <submittedName>
        <fullName evidence="1">Uncharacterized protein</fullName>
    </submittedName>
</protein>
<accession>A0ABQ8IVX8</accession>
<dbReference type="Proteomes" id="UP000887458">
    <property type="component" value="Unassembled WGS sequence"/>
</dbReference>
<proteinExistence type="predicted"/>
<evidence type="ECO:0000313" key="1">
    <source>
        <dbReference type="EMBL" id="KAH9414356.1"/>
    </source>
</evidence>
<organism evidence="1 2">
    <name type="scientific">Dermatophagoides pteronyssinus</name>
    <name type="common">European house dust mite</name>
    <dbReference type="NCBI Taxonomy" id="6956"/>
    <lineage>
        <taxon>Eukaryota</taxon>
        <taxon>Metazoa</taxon>
        <taxon>Ecdysozoa</taxon>
        <taxon>Arthropoda</taxon>
        <taxon>Chelicerata</taxon>
        <taxon>Arachnida</taxon>
        <taxon>Acari</taxon>
        <taxon>Acariformes</taxon>
        <taxon>Sarcoptiformes</taxon>
        <taxon>Astigmata</taxon>
        <taxon>Psoroptidia</taxon>
        <taxon>Analgoidea</taxon>
        <taxon>Pyroglyphidae</taxon>
        <taxon>Dermatophagoidinae</taxon>
        <taxon>Dermatophagoides</taxon>
    </lineage>
</organism>
<name>A0ABQ8IVX8_DERPT</name>
<dbReference type="EMBL" id="NJHN03000111">
    <property type="protein sequence ID" value="KAH9414356.1"/>
    <property type="molecule type" value="Genomic_DNA"/>
</dbReference>
<reference evidence="1 2" key="1">
    <citation type="journal article" date="2018" name="J. Allergy Clin. Immunol.">
        <title>High-quality assembly of Dermatophagoides pteronyssinus genome and transcriptome reveals a wide range of novel allergens.</title>
        <authorList>
            <person name="Liu X.Y."/>
            <person name="Yang K.Y."/>
            <person name="Wang M.Q."/>
            <person name="Kwok J.S."/>
            <person name="Zeng X."/>
            <person name="Yang Z."/>
            <person name="Xiao X.J."/>
            <person name="Lau C.P."/>
            <person name="Li Y."/>
            <person name="Huang Z.M."/>
            <person name="Ba J.G."/>
            <person name="Yim A.K."/>
            <person name="Ouyang C.Y."/>
            <person name="Ngai S.M."/>
            <person name="Chan T.F."/>
            <person name="Leung E.L."/>
            <person name="Liu L."/>
            <person name="Liu Z.G."/>
            <person name="Tsui S.K."/>
        </authorList>
    </citation>
    <scope>NUCLEOTIDE SEQUENCE [LARGE SCALE GENOMIC DNA]</scope>
    <source>
        <strain evidence="1">Derp</strain>
    </source>
</reference>
<gene>
    <name evidence="1" type="ORF">DERP_012003</name>
</gene>
<sequence>MSLSSSSPIAISRKLFENVSQQKLNLITDANSWVMGKKCLTSNGRWQRCSKKKERHLRKAKLN</sequence>
<comment type="caution">
    <text evidence="1">The sequence shown here is derived from an EMBL/GenBank/DDBJ whole genome shotgun (WGS) entry which is preliminary data.</text>
</comment>
<keyword evidence="2" id="KW-1185">Reference proteome</keyword>